<organism evidence="2 3">
    <name type="scientific">Phaedon cochleariae</name>
    <name type="common">Mustard beetle</name>
    <dbReference type="NCBI Taxonomy" id="80249"/>
    <lineage>
        <taxon>Eukaryota</taxon>
        <taxon>Metazoa</taxon>
        <taxon>Ecdysozoa</taxon>
        <taxon>Arthropoda</taxon>
        <taxon>Hexapoda</taxon>
        <taxon>Insecta</taxon>
        <taxon>Pterygota</taxon>
        <taxon>Neoptera</taxon>
        <taxon>Endopterygota</taxon>
        <taxon>Coleoptera</taxon>
        <taxon>Polyphaga</taxon>
        <taxon>Cucujiformia</taxon>
        <taxon>Chrysomeloidea</taxon>
        <taxon>Chrysomelidae</taxon>
        <taxon>Chrysomelinae</taxon>
        <taxon>Chrysomelini</taxon>
        <taxon>Phaedon</taxon>
    </lineage>
</organism>
<name>A0A9P0D9R8_PHACE</name>
<reference evidence="2" key="2">
    <citation type="submission" date="2022-10" db="EMBL/GenBank/DDBJ databases">
        <authorList>
            <consortium name="ENA_rothamsted_submissions"/>
            <consortium name="culmorum"/>
            <person name="King R."/>
        </authorList>
    </citation>
    <scope>NUCLEOTIDE SEQUENCE</scope>
</reference>
<dbReference type="Proteomes" id="UP001153737">
    <property type="component" value="Chromosome 10"/>
</dbReference>
<feature type="compositionally biased region" description="Acidic residues" evidence="1">
    <location>
        <begin position="157"/>
        <end position="173"/>
    </location>
</feature>
<feature type="region of interest" description="Disordered" evidence="1">
    <location>
        <begin position="262"/>
        <end position="287"/>
    </location>
</feature>
<sequence length="639" mass="72146">MRLKTLDGPLSVHNGNNDIINSPKRINTIQNSNIITNYHNSTTSNFTDTSQFTSGLSDNVINDVITELQTSDLNVLSNVIQDKVQWCNPPRREVQNRELANNCRNINNTLAATLGRRARGRRATPASALCSPESSPDDSLFDVEDAEQSCSSADTSPQDEDLPFDLSDSESSEDGNLSDAAILPQRRGIVNPNYPGFQHLAHTLASDADYTDDDLDFAQPDAEANNNNVTETDYKIDSVNRLDSVENIQKVFYDKPAFNIEQEDGNDQESDSASGNSNNSDEDTEIQVPLNINVDEKGVSKDIVGDFSGEIEAALVRGTFHKNEVFEDPFQPPKLETAVVQQLEEVVEKLLVIKEVEPSITKYNIEPNIEEPFSKLSPTKQFPLHQVLDDTISIKNSDTMAVLQENLSFIVRLDDPIKMKLGDAFLSKGTETIEAPVQKENLHLSHTLNFETEMEVDNEVMKKSELSRKDSNREQEELDCRIKKIKADSEDIEEFRKENLTRDFKEKEEDSAVPRKKEKVDTFLKKRRDYNQEFGSLITFPRRENGVRNRDPINRRSVPMVREKKRNNDALGGFDVYNIETAMPKIDLEAIECHLRAAREEERRAMSQDGVLSMANISEMLRASENSTFRFDASKISLN</sequence>
<proteinExistence type="predicted"/>
<reference evidence="2" key="1">
    <citation type="submission" date="2022-01" db="EMBL/GenBank/DDBJ databases">
        <authorList>
            <person name="King R."/>
        </authorList>
    </citation>
    <scope>NUCLEOTIDE SEQUENCE</scope>
</reference>
<gene>
    <name evidence="2" type="ORF">PHAECO_LOCUS1827</name>
</gene>
<feature type="compositionally biased region" description="Acidic residues" evidence="1">
    <location>
        <begin position="135"/>
        <end position="147"/>
    </location>
</feature>
<evidence type="ECO:0000313" key="2">
    <source>
        <dbReference type="EMBL" id="CAH1117589.1"/>
    </source>
</evidence>
<accession>A0A9P0D9R8</accession>
<dbReference type="EMBL" id="OU896716">
    <property type="protein sequence ID" value="CAH1117589.1"/>
    <property type="molecule type" value="Genomic_DNA"/>
</dbReference>
<dbReference type="AlphaFoldDB" id="A0A9P0D9R8"/>
<evidence type="ECO:0000256" key="1">
    <source>
        <dbReference type="SAM" id="MobiDB-lite"/>
    </source>
</evidence>
<feature type="region of interest" description="Disordered" evidence="1">
    <location>
        <begin position="116"/>
        <end position="176"/>
    </location>
</feature>
<keyword evidence="3" id="KW-1185">Reference proteome</keyword>
<protein>
    <submittedName>
        <fullName evidence="2">Uncharacterized protein</fullName>
    </submittedName>
</protein>
<evidence type="ECO:0000313" key="3">
    <source>
        <dbReference type="Proteomes" id="UP001153737"/>
    </source>
</evidence>